<dbReference type="KEGG" id="izh:FEM41_20160"/>
<dbReference type="Proteomes" id="UP000302163">
    <property type="component" value="Chromosome"/>
</dbReference>
<dbReference type="Pfam" id="PF11080">
    <property type="entry name" value="GhoS"/>
    <property type="match status" value="1"/>
</dbReference>
<evidence type="ECO:0008006" key="3">
    <source>
        <dbReference type="Google" id="ProtNLM"/>
    </source>
</evidence>
<evidence type="ECO:0000313" key="1">
    <source>
        <dbReference type="EMBL" id="QCT21803.1"/>
    </source>
</evidence>
<gene>
    <name evidence="1" type="ORF">FEM41_20160</name>
</gene>
<keyword evidence="2" id="KW-1185">Reference proteome</keyword>
<evidence type="ECO:0000313" key="2">
    <source>
        <dbReference type="Proteomes" id="UP000302163"/>
    </source>
</evidence>
<protein>
    <recommendedName>
        <fullName evidence="3">DUF2622 domain-containing protein</fullName>
    </recommendedName>
</protein>
<dbReference type="InterPro" id="IPR022597">
    <property type="entry name" value="GhoS"/>
</dbReference>
<sequence length="94" mass="10515">MSDYLVRVEIFDADSDKYDELHDAMQALSFSKKIIGESGRVSVLPDGTYVGSRVESPAQVRDMVKKVADTLSSRDAAIFVCAFERWSGWLYPCS</sequence>
<accession>A0A4P8YNJ6</accession>
<dbReference type="EMBL" id="CP040428">
    <property type="protein sequence ID" value="QCT21803.1"/>
    <property type="molecule type" value="Genomic_DNA"/>
</dbReference>
<proteinExistence type="predicted"/>
<dbReference type="RefSeq" id="WP_138097959.1">
    <property type="nucleotide sequence ID" value="NZ_CP040428.1"/>
</dbReference>
<dbReference type="OrthoDB" id="330204at2"/>
<dbReference type="GO" id="GO:0004521">
    <property type="term" value="F:RNA endonuclease activity"/>
    <property type="evidence" value="ECO:0007669"/>
    <property type="project" value="InterPro"/>
</dbReference>
<dbReference type="AlphaFoldDB" id="A0A4P8YNJ6"/>
<organism evidence="1 2">
    <name type="scientific">Jejubacter calystegiae</name>
    <dbReference type="NCBI Taxonomy" id="2579935"/>
    <lineage>
        <taxon>Bacteria</taxon>
        <taxon>Pseudomonadati</taxon>
        <taxon>Pseudomonadota</taxon>
        <taxon>Gammaproteobacteria</taxon>
        <taxon>Enterobacterales</taxon>
        <taxon>Enterobacteriaceae</taxon>
        <taxon>Jejubacter</taxon>
    </lineage>
</organism>
<name>A0A4P8YNJ6_9ENTR</name>
<reference evidence="1 2" key="1">
    <citation type="submission" date="2019-05" db="EMBL/GenBank/DDBJ databases">
        <title>Complete genome sequence of Izhakiella calystegiae KSNA2, an endophyte isolated from beach morning glory (Calystegia soldanella).</title>
        <authorList>
            <person name="Jiang L."/>
            <person name="Jeong J.C."/>
            <person name="Kim C.Y."/>
            <person name="Kim D.H."/>
            <person name="Kim S.W."/>
            <person name="Lee j."/>
        </authorList>
    </citation>
    <scope>NUCLEOTIDE SEQUENCE [LARGE SCALE GENOMIC DNA]</scope>
    <source>
        <strain evidence="1 2">KSNA2</strain>
    </source>
</reference>